<feature type="transmembrane region" description="Helical" evidence="6">
    <location>
        <begin position="129"/>
        <end position="149"/>
    </location>
</feature>
<feature type="transmembrane region" description="Helical" evidence="6">
    <location>
        <begin position="189"/>
        <end position="207"/>
    </location>
</feature>
<dbReference type="InterPro" id="IPR037185">
    <property type="entry name" value="EmrE-like"/>
</dbReference>
<feature type="transmembrane region" description="Helical" evidence="6">
    <location>
        <begin position="155"/>
        <end position="177"/>
    </location>
</feature>
<evidence type="ECO:0000313" key="8">
    <source>
        <dbReference type="EMBL" id="SHG97203.1"/>
    </source>
</evidence>
<feature type="domain" description="EamA" evidence="7">
    <location>
        <begin position="9"/>
        <end position="141"/>
    </location>
</feature>
<feature type="domain" description="EamA" evidence="7">
    <location>
        <begin position="156"/>
        <end position="292"/>
    </location>
</feature>
<keyword evidence="3 6" id="KW-0812">Transmembrane</keyword>
<dbReference type="Pfam" id="PF00892">
    <property type="entry name" value="EamA"/>
    <property type="match status" value="2"/>
</dbReference>
<dbReference type="AlphaFoldDB" id="A0A1M5P7K4"/>
<comment type="similarity">
    <text evidence="2">Belongs to the EamA transporter family.</text>
</comment>
<evidence type="ECO:0000256" key="2">
    <source>
        <dbReference type="ARBA" id="ARBA00007362"/>
    </source>
</evidence>
<name>A0A1M5P7K4_9GAMM</name>
<dbReference type="STRING" id="490188.SAMN04488068_2043"/>
<feature type="transmembrane region" description="Helical" evidence="6">
    <location>
        <begin position="40"/>
        <end position="57"/>
    </location>
</feature>
<protein>
    <submittedName>
        <fullName evidence="8">Uncharacterized membrane protein</fullName>
    </submittedName>
</protein>
<dbReference type="GO" id="GO:0016020">
    <property type="term" value="C:membrane"/>
    <property type="evidence" value="ECO:0007669"/>
    <property type="project" value="UniProtKB-SubCell"/>
</dbReference>
<evidence type="ECO:0000256" key="6">
    <source>
        <dbReference type="SAM" id="Phobius"/>
    </source>
</evidence>
<keyword evidence="5 6" id="KW-0472">Membrane</keyword>
<dbReference type="PANTHER" id="PTHR32322">
    <property type="entry name" value="INNER MEMBRANE TRANSPORTER"/>
    <property type="match status" value="1"/>
</dbReference>
<evidence type="ECO:0000256" key="4">
    <source>
        <dbReference type="ARBA" id="ARBA00022989"/>
    </source>
</evidence>
<feature type="transmembrane region" description="Helical" evidence="6">
    <location>
        <begin position="98"/>
        <end position="117"/>
    </location>
</feature>
<dbReference type="PROSITE" id="PS51257">
    <property type="entry name" value="PROKAR_LIPOPROTEIN"/>
    <property type="match status" value="1"/>
</dbReference>
<accession>A0A1M5P7K4</accession>
<dbReference type="Gene3D" id="1.10.3730.20">
    <property type="match status" value="1"/>
</dbReference>
<evidence type="ECO:0000256" key="5">
    <source>
        <dbReference type="ARBA" id="ARBA00023136"/>
    </source>
</evidence>
<dbReference type="RefSeq" id="WP_072897135.1">
    <property type="nucleotide sequence ID" value="NZ_FQWZ01000004.1"/>
</dbReference>
<feature type="transmembrane region" description="Helical" evidence="6">
    <location>
        <begin position="250"/>
        <end position="269"/>
    </location>
</feature>
<keyword evidence="9" id="KW-1185">Reference proteome</keyword>
<dbReference type="Proteomes" id="UP000199758">
    <property type="component" value="Unassembled WGS sequence"/>
</dbReference>
<dbReference type="EMBL" id="FQWZ01000004">
    <property type="protein sequence ID" value="SHG97203.1"/>
    <property type="molecule type" value="Genomic_DNA"/>
</dbReference>
<evidence type="ECO:0000259" key="7">
    <source>
        <dbReference type="Pfam" id="PF00892"/>
    </source>
</evidence>
<organism evidence="8 9">
    <name type="scientific">Hydrocarboniphaga daqingensis</name>
    <dbReference type="NCBI Taxonomy" id="490188"/>
    <lineage>
        <taxon>Bacteria</taxon>
        <taxon>Pseudomonadati</taxon>
        <taxon>Pseudomonadota</taxon>
        <taxon>Gammaproteobacteria</taxon>
        <taxon>Nevskiales</taxon>
        <taxon>Nevskiaceae</taxon>
        <taxon>Hydrocarboniphaga</taxon>
    </lineage>
</organism>
<dbReference type="SUPFAM" id="SSF103481">
    <property type="entry name" value="Multidrug resistance efflux transporter EmrE"/>
    <property type="match status" value="2"/>
</dbReference>
<evidence type="ECO:0000256" key="3">
    <source>
        <dbReference type="ARBA" id="ARBA00022692"/>
    </source>
</evidence>
<comment type="subcellular location">
    <subcellularLocation>
        <location evidence="1">Membrane</location>
        <topology evidence="1">Multi-pass membrane protein</topology>
    </subcellularLocation>
</comment>
<feature type="transmembrane region" description="Helical" evidence="6">
    <location>
        <begin position="69"/>
        <end position="92"/>
    </location>
</feature>
<gene>
    <name evidence="8" type="ORF">SAMN04488068_2043</name>
</gene>
<feature type="transmembrane region" description="Helical" evidence="6">
    <location>
        <begin position="275"/>
        <end position="293"/>
    </location>
</feature>
<dbReference type="InterPro" id="IPR050638">
    <property type="entry name" value="AA-Vitamin_Transporters"/>
</dbReference>
<feature type="transmembrane region" description="Helical" evidence="6">
    <location>
        <begin position="219"/>
        <end position="241"/>
    </location>
</feature>
<evidence type="ECO:0000313" key="9">
    <source>
        <dbReference type="Proteomes" id="UP000199758"/>
    </source>
</evidence>
<keyword evidence="4 6" id="KW-1133">Transmembrane helix</keyword>
<dbReference type="InterPro" id="IPR000620">
    <property type="entry name" value="EamA_dom"/>
</dbReference>
<proteinExistence type="inferred from homology"/>
<dbReference type="PANTHER" id="PTHR32322:SF2">
    <property type="entry name" value="EAMA DOMAIN-CONTAINING PROTEIN"/>
    <property type="match status" value="1"/>
</dbReference>
<sequence>MRKPLDGLAIGLMVLLCACWGFQQIAMKLAAPAIHPVMQNGLRSALAALLLVGLMRWRREPFSLRDGRLAAGLGAGALFAGEFLMVGLGLGYTTASHLVVFVYTAPIFTALGLHAFVAGERLRGPQWAGVLLAFSGIALAFSRGLAAPLADSSMWIGDALGIVAGLMWAATTLLIRGSSLSEAPPTQTLLYQLAVGALLLIAAGGLMGQWQGIVMTPVAWLSLLFQAVIVAFLSFLAWFWLLRHYLASRLSAFSFLTPLFGVGFGVLLLDEPLDPRFVGGALLVLAGIVLVNVRRRS</sequence>
<evidence type="ECO:0000256" key="1">
    <source>
        <dbReference type="ARBA" id="ARBA00004141"/>
    </source>
</evidence>
<reference evidence="8 9" key="1">
    <citation type="submission" date="2016-11" db="EMBL/GenBank/DDBJ databases">
        <authorList>
            <person name="Jaros S."/>
            <person name="Januszkiewicz K."/>
            <person name="Wedrychowicz H."/>
        </authorList>
    </citation>
    <scope>NUCLEOTIDE SEQUENCE [LARGE SCALE GENOMIC DNA]</scope>
    <source>
        <strain evidence="8 9">CGMCC 1.7049</strain>
    </source>
</reference>